<dbReference type="PROSITE" id="PS50222">
    <property type="entry name" value="EF_HAND_2"/>
    <property type="match status" value="1"/>
</dbReference>
<protein>
    <recommendedName>
        <fullName evidence="2">EF-hand domain-containing protein</fullName>
    </recommendedName>
</protein>
<feature type="domain" description="EF-hand" evidence="2">
    <location>
        <begin position="16"/>
        <end position="51"/>
    </location>
</feature>
<dbReference type="InterPro" id="IPR018247">
    <property type="entry name" value="EF_Hand_1_Ca_BS"/>
</dbReference>
<dbReference type="SMART" id="SM00054">
    <property type="entry name" value="EFh"/>
    <property type="match status" value="2"/>
</dbReference>
<keyword evidence="4" id="KW-1185">Reference proteome</keyword>
<dbReference type="PROSITE" id="PS00018">
    <property type="entry name" value="EF_HAND_1"/>
    <property type="match status" value="2"/>
</dbReference>
<evidence type="ECO:0000256" key="1">
    <source>
        <dbReference type="ARBA" id="ARBA00022837"/>
    </source>
</evidence>
<evidence type="ECO:0000313" key="3">
    <source>
        <dbReference type="EMBL" id="GMJ04339.1"/>
    </source>
</evidence>
<evidence type="ECO:0000313" key="4">
    <source>
        <dbReference type="Proteomes" id="UP001165190"/>
    </source>
</evidence>
<organism evidence="3 4">
    <name type="scientific">Hibiscus trionum</name>
    <name type="common">Flower of an hour</name>
    <dbReference type="NCBI Taxonomy" id="183268"/>
    <lineage>
        <taxon>Eukaryota</taxon>
        <taxon>Viridiplantae</taxon>
        <taxon>Streptophyta</taxon>
        <taxon>Embryophyta</taxon>
        <taxon>Tracheophyta</taxon>
        <taxon>Spermatophyta</taxon>
        <taxon>Magnoliopsida</taxon>
        <taxon>eudicotyledons</taxon>
        <taxon>Gunneridae</taxon>
        <taxon>Pentapetalae</taxon>
        <taxon>rosids</taxon>
        <taxon>malvids</taxon>
        <taxon>Malvales</taxon>
        <taxon>Malvaceae</taxon>
        <taxon>Malvoideae</taxon>
        <taxon>Hibiscus</taxon>
    </lineage>
</organism>
<dbReference type="InterPro" id="IPR002048">
    <property type="entry name" value="EF_hand_dom"/>
</dbReference>
<dbReference type="AlphaFoldDB" id="A0A9W7IZX1"/>
<keyword evidence="1" id="KW-0106">Calcium</keyword>
<comment type="caution">
    <text evidence="3">The sequence shown here is derived from an EMBL/GenBank/DDBJ whole genome shotgun (WGS) entry which is preliminary data.</text>
</comment>
<dbReference type="GO" id="GO:0005509">
    <property type="term" value="F:calcium ion binding"/>
    <property type="evidence" value="ECO:0007669"/>
    <property type="project" value="InterPro"/>
</dbReference>
<dbReference type="InterPro" id="IPR011992">
    <property type="entry name" value="EF-hand-dom_pair"/>
</dbReference>
<dbReference type="Gene3D" id="1.10.238.10">
    <property type="entry name" value="EF-hand"/>
    <property type="match status" value="1"/>
</dbReference>
<sequence>MDHIHRWRPKPAALPYSKEQLKALFRRFDSDKDGRLSKSELKKAFNELGSRVAAFRALGALQHADENGDKFISDGELEALLQYAVALGYTIKKK</sequence>
<name>A0A9W7IZX1_HIBTR</name>
<evidence type="ECO:0000259" key="2">
    <source>
        <dbReference type="PROSITE" id="PS50222"/>
    </source>
</evidence>
<accession>A0A9W7IZX1</accession>
<dbReference type="OrthoDB" id="26525at2759"/>
<dbReference type="EMBL" id="BSYR01000038">
    <property type="protein sequence ID" value="GMJ04339.1"/>
    <property type="molecule type" value="Genomic_DNA"/>
</dbReference>
<dbReference type="SUPFAM" id="SSF47473">
    <property type="entry name" value="EF-hand"/>
    <property type="match status" value="1"/>
</dbReference>
<proteinExistence type="predicted"/>
<reference evidence="3" key="1">
    <citation type="submission" date="2023-05" db="EMBL/GenBank/DDBJ databases">
        <title>Genome and transcriptome analyses reveal genes involved in the formation of fine ridges on petal epidermal cells in Hibiscus trionum.</title>
        <authorList>
            <person name="Koshimizu S."/>
            <person name="Masuda S."/>
            <person name="Ishii T."/>
            <person name="Shirasu K."/>
            <person name="Hoshino A."/>
            <person name="Arita M."/>
        </authorList>
    </citation>
    <scope>NUCLEOTIDE SEQUENCE</scope>
    <source>
        <strain evidence="3">Hamamatsu line</strain>
    </source>
</reference>
<gene>
    <name evidence="3" type="ORF">HRI_004103100</name>
</gene>
<dbReference type="Proteomes" id="UP001165190">
    <property type="component" value="Unassembled WGS sequence"/>
</dbReference>
<dbReference type="Pfam" id="PF13405">
    <property type="entry name" value="EF-hand_6"/>
    <property type="match status" value="1"/>
</dbReference>
<dbReference type="CDD" id="cd00051">
    <property type="entry name" value="EFh"/>
    <property type="match status" value="1"/>
</dbReference>